<feature type="domain" description="Zinc knuckle CX2CX4HX4C" evidence="2">
    <location>
        <begin position="64"/>
        <end position="109"/>
    </location>
</feature>
<dbReference type="InterPro" id="IPR040256">
    <property type="entry name" value="At4g02000-like"/>
</dbReference>
<dbReference type="PANTHER" id="PTHR31286">
    <property type="entry name" value="GLYCINE-RICH CELL WALL STRUCTURAL PROTEIN 1.8-LIKE"/>
    <property type="match status" value="1"/>
</dbReference>
<evidence type="ECO:0000259" key="2">
    <source>
        <dbReference type="Pfam" id="PF14392"/>
    </source>
</evidence>
<keyword evidence="4" id="KW-1185">Reference proteome</keyword>
<dbReference type="Pfam" id="PF14392">
    <property type="entry name" value="zf-CCHC_4"/>
    <property type="match status" value="1"/>
</dbReference>
<feature type="region of interest" description="Disordered" evidence="1">
    <location>
        <begin position="136"/>
        <end position="158"/>
    </location>
</feature>
<comment type="caution">
    <text evidence="3">The sequence shown here is derived from an EMBL/GenBank/DDBJ whole genome shotgun (WGS) entry which is preliminary data.</text>
</comment>
<evidence type="ECO:0000313" key="3">
    <source>
        <dbReference type="EMBL" id="KAK7841097.1"/>
    </source>
</evidence>
<evidence type="ECO:0000313" key="4">
    <source>
        <dbReference type="Proteomes" id="UP000237347"/>
    </source>
</evidence>
<dbReference type="EMBL" id="PKMF04000248">
    <property type="protein sequence ID" value="KAK7841097.1"/>
    <property type="molecule type" value="Genomic_DNA"/>
</dbReference>
<name>A0AAW0KP25_QUESU</name>
<organism evidence="3 4">
    <name type="scientific">Quercus suber</name>
    <name type="common">Cork oak</name>
    <dbReference type="NCBI Taxonomy" id="58331"/>
    <lineage>
        <taxon>Eukaryota</taxon>
        <taxon>Viridiplantae</taxon>
        <taxon>Streptophyta</taxon>
        <taxon>Embryophyta</taxon>
        <taxon>Tracheophyta</taxon>
        <taxon>Spermatophyta</taxon>
        <taxon>Magnoliopsida</taxon>
        <taxon>eudicotyledons</taxon>
        <taxon>Gunneridae</taxon>
        <taxon>Pentapetalae</taxon>
        <taxon>rosids</taxon>
        <taxon>fabids</taxon>
        <taxon>Fagales</taxon>
        <taxon>Fagaceae</taxon>
        <taxon>Quercus</taxon>
    </lineage>
</organism>
<reference evidence="3 4" key="1">
    <citation type="journal article" date="2018" name="Sci. Data">
        <title>The draft genome sequence of cork oak.</title>
        <authorList>
            <person name="Ramos A.M."/>
            <person name="Usie A."/>
            <person name="Barbosa P."/>
            <person name="Barros P.M."/>
            <person name="Capote T."/>
            <person name="Chaves I."/>
            <person name="Simoes F."/>
            <person name="Abreu I."/>
            <person name="Carrasquinho I."/>
            <person name="Faro C."/>
            <person name="Guimaraes J.B."/>
            <person name="Mendonca D."/>
            <person name="Nobrega F."/>
            <person name="Rodrigues L."/>
            <person name="Saibo N.J.M."/>
            <person name="Varela M.C."/>
            <person name="Egas C."/>
            <person name="Matos J."/>
            <person name="Miguel C.M."/>
            <person name="Oliveira M.M."/>
            <person name="Ricardo C.P."/>
            <person name="Goncalves S."/>
        </authorList>
    </citation>
    <scope>NUCLEOTIDE SEQUENCE [LARGE SCALE GENOMIC DNA]</scope>
    <source>
        <strain evidence="4">cv. HL8</strain>
    </source>
</reference>
<sequence length="335" mass="36807">MTVGNIRLEAASLWVQIWGAPFDMVSSQVAKEVGSRLGEVEEVEWKKKKDDLIMFMRVRVALPISKPIRRGGYIAGSDGVKSWISFKYERLPIFCHYCGILGHDLKHCAAHYAVEKNGGRIEYQYGDFLRVVGGRPRASGSREAGQSSVSEEGTGCEAEKRAVQVEQGGSVGTMAGHVFSHENPRVTDKDSAVIQGKGIDIVHVDSSEINAHAHTTDTNSALKETVPKFQQDDHLVTNFSEVEETSVINNKTGGDQVKSISLENQNFNVGSFSSTPVQIGPSQLKPKSTWTRINRMDFGLGGFTNSITLPGLGKRDKRKVPSSHSFLRLKPLGRH</sequence>
<proteinExistence type="predicted"/>
<dbReference type="Proteomes" id="UP000237347">
    <property type="component" value="Unassembled WGS sequence"/>
</dbReference>
<dbReference type="InterPro" id="IPR025836">
    <property type="entry name" value="Zn_knuckle_CX2CX4HX4C"/>
</dbReference>
<protein>
    <recommendedName>
        <fullName evidence="2">Zinc knuckle CX2CX4HX4C domain-containing protein</fullName>
    </recommendedName>
</protein>
<dbReference type="PANTHER" id="PTHR31286:SF178">
    <property type="entry name" value="DUF4283 DOMAIN-CONTAINING PROTEIN"/>
    <property type="match status" value="1"/>
</dbReference>
<evidence type="ECO:0000256" key="1">
    <source>
        <dbReference type="SAM" id="MobiDB-lite"/>
    </source>
</evidence>
<dbReference type="AlphaFoldDB" id="A0AAW0KP25"/>
<gene>
    <name evidence="3" type="ORF">CFP56_015777</name>
</gene>
<accession>A0AAW0KP25</accession>